<feature type="domain" description="Pilus formation protein N-terminal" evidence="4">
    <location>
        <begin position="45"/>
        <end position="119"/>
    </location>
</feature>
<comment type="caution">
    <text evidence="5">The sequence shown here is derived from an EMBL/GenBank/DDBJ whole genome shotgun (WGS) entry which is preliminary data.</text>
</comment>
<comment type="similarity">
    <text evidence="1">Belongs to the bacterial secretin family.</text>
</comment>
<dbReference type="Proteomes" id="UP001156664">
    <property type="component" value="Unassembled WGS sequence"/>
</dbReference>
<dbReference type="InterPro" id="IPR004846">
    <property type="entry name" value="T2SS/T3SS_dom"/>
</dbReference>
<feature type="domain" description="Type II/III secretion system secretin-like" evidence="3">
    <location>
        <begin position="241"/>
        <end position="400"/>
    </location>
</feature>
<name>A0ABQ5YQL4_9BURK</name>
<dbReference type="InterPro" id="IPR032789">
    <property type="entry name" value="T2SS-T3SS_pil_N"/>
</dbReference>
<dbReference type="Pfam" id="PF00263">
    <property type="entry name" value="Secretin"/>
    <property type="match status" value="1"/>
</dbReference>
<dbReference type="Pfam" id="PF13629">
    <property type="entry name" value="T2SS-T3SS_pil_N"/>
    <property type="match status" value="1"/>
</dbReference>
<sequence>MKLAFKNKSLVSALALGLLLSAPAAWAPQAMAQNSSNAASKPFVLSISTGFQRIVTLPAVPARVAIGDPSIASVSVLKPTGKGNAGAGVLVTGLKTGSTSLLIWDKGSSMARVITVSVTGKGAQTISDIKDLNLSTDNQVLKLSGSTPDVAAYEQARESLSKSSGKEGEGSDLIDTATLQVPGAVQVDVKVVEYSKTEMQKLGINLFRNGGAFDGTNIIQNAFTITATSTRNDLNLVLNILQTDGYARILAEPSLVAQSGQEASFLAGGEVPIPVPAGNGTVGIQYKKFGIGLTFKPTILSNKTIALNVAPEVSDLDFTRGTSIQGIVVPAILTRRASTTVELGENQTFVIGGLVSRNIVANASKVPWLSEIPVLGAFFKNNNYNREDKELLIMVTPHFVKPRDSKAPKLPLPGENIGAHPRSVWGQLFLPSKNEPVPGFSN</sequence>
<dbReference type="PRINTS" id="PR00811">
    <property type="entry name" value="BCTERIALGSPD"/>
</dbReference>
<organism evidence="5 6">
    <name type="scientific">Limnobacter litoralis</name>
    <dbReference type="NCBI Taxonomy" id="481366"/>
    <lineage>
        <taxon>Bacteria</taxon>
        <taxon>Pseudomonadati</taxon>
        <taxon>Pseudomonadota</taxon>
        <taxon>Betaproteobacteria</taxon>
        <taxon>Burkholderiales</taxon>
        <taxon>Burkholderiaceae</taxon>
        <taxon>Limnobacter</taxon>
    </lineage>
</organism>
<dbReference type="InterPro" id="IPR001775">
    <property type="entry name" value="GspD/PilQ"/>
</dbReference>
<feature type="chain" id="PRO_5045044067" evidence="2">
    <location>
        <begin position="28"/>
        <end position="442"/>
    </location>
</feature>
<evidence type="ECO:0000256" key="1">
    <source>
        <dbReference type="RuleBase" id="RU004003"/>
    </source>
</evidence>
<keyword evidence="6" id="KW-1185">Reference proteome</keyword>
<feature type="signal peptide" evidence="2">
    <location>
        <begin position="1"/>
        <end position="27"/>
    </location>
</feature>
<protein>
    <submittedName>
        <fullName evidence="5">Type II secretion system protein</fullName>
    </submittedName>
</protein>
<dbReference type="PANTHER" id="PTHR30332:SF17">
    <property type="entry name" value="TYPE IV PILIATION SYSTEM PROTEIN DR_0774-RELATED"/>
    <property type="match status" value="1"/>
</dbReference>
<dbReference type="PANTHER" id="PTHR30332">
    <property type="entry name" value="PROBABLE GENERAL SECRETION PATHWAY PROTEIN D"/>
    <property type="match status" value="1"/>
</dbReference>
<evidence type="ECO:0000313" key="6">
    <source>
        <dbReference type="Proteomes" id="UP001156664"/>
    </source>
</evidence>
<dbReference type="InterPro" id="IPR050810">
    <property type="entry name" value="Bact_Secretion_Sys_Channel"/>
</dbReference>
<evidence type="ECO:0000256" key="2">
    <source>
        <dbReference type="SAM" id="SignalP"/>
    </source>
</evidence>
<dbReference type="RefSeq" id="WP_284281560.1">
    <property type="nucleotide sequence ID" value="NZ_BSOJ01000019.1"/>
</dbReference>
<keyword evidence="2" id="KW-0732">Signal</keyword>
<evidence type="ECO:0000259" key="3">
    <source>
        <dbReference type="Pfam" id="PF00263"/>
    </source>
</evidence>
<evidence type="ECO:0000259" key="4">
    <source>
        <dbReference type="Pfam" id="PF13629"/>
    </source>
</evidence>
<evidence type="ECO:0000313" key="5">
    <source>
        <dbReference type="EMBL" id="GLR26874.1"/>
    </source>
</evidence>
<accession>A0ABQ5YQL4</accession>
<proteinExistence type="inferred from homology"/>
<gene>
    <name evidence="5" type="ORF">GCM10007875_19640</name>
</gene>
<reference evidence="6" key="1">
    <citation type="journal article" date="2019" name="Int. J. Syst. Evol. Microbiol.">
        <title>The Global Catalogue of Microorganisms (GCM) 10K type strain sequencing project: providing services to taxonomists for standard genome sequencing and annotation.</title>
        <authorList>
            <consortium name="The Broad Institute Genomics Platform"/>
            <consortium name="The Broad Institute Genome Sequencing Center for Infectious Disease"/>
            <person name="Wu L."/>
            <person name="Ma J."/>
        </authorList>
    </citation>
    <scope>NUCLEOTIDE SEQUENCE [LARGE SCALE GENOMIC DNA]</scope>
    <source>
        <strain evidence="6">NBRC 105857</strain>
    </source>
</reference>
<dbReference type="EMBL" id="BSOJ01000019">
    <property type="protein sequence ID" value="GLR26874.1"/>
    <property type="molecule type" value="Genomic_DNA"/>
</dbReference>